<dbReference type="Gene3D" id="3.30.920.10">
    <property type="entry name" value="Frataxin/CyaY"/>
    <property type="match status" value="1"/>
</dbReference>
<evidence type="ECO:0000313" key="6">
    <source>
        <dbReference type="Proteomes" id="UP001341840"/>
    </source>
</evidence>
<evidence type="ECO:0000256" key="2">
    <source>
        <dbReference type="ARBA" id="ARBA00022496"/>
    </source>
</evidence>
<dbReference type="PROSITE" id="PS01344">
    <property type="entry name" value="FRATAXIN_1"/>
    <property type="match status" value="1"/>
</dbReference>
<proteinExistence type="inferred from homology"/>
<dbReference type="PANTHER" id="PTHR16821">
    <property type="entry name" value="FRATAXIN"/>
    <property type="match status" value="1"/>
</dbReference>
<sequence>MATNLLLQRTRTRLFSCFSQLLPSSSFRILYVKASSEMLGQLRHNAHLPPPRSPSSRTFCCRSSNLLHESQGPAAIDYRSLLQEGEYHRLADSTIHTLQEKLENDVLTVKLGNLGTYVLNKQTPNRQLWLSSPIHHHIIPHREGPSEGQISELKPVQAVVASSEGHFTFGEVEDDAEIAVAATVIQKLATTMCSISEIEAAASILLLLRRAPHLWRGEGRRKRCSGGDGPELQWRRSMKKKMETSLCCIKGSVGNGFGLRRRLPPLTHVNCAAAATSSVLTATAIIIVMVVLRRMLPYSSPSGRGHYFRLVFGGSGLNPSPISGGAPIIPADPSQEEYPFLAERIAAIENDSNSSIFLFLLFVDSRR</sequence>
<dbReference type="SUPFAM" id="SSF55387">
    <property type="entry name" value="Frataxin/Nqo15-like"/>
    <property type="match status" value="1"/>
</dbReference>
<dbReference type="SMART" id="SM01219">
    <property type="entry name" value="Frataxin_Cyay"/>
    <property type="match status" value="1"/>
</dbReference>
<organism evidence="5 6">
    <name type="scientific">Stylosanthes scabra</name>
    <dbReference type="NCBI Taxonomy" id="79078"/>
    <lineage>
        <taxon>Eukaryota</taxon>
        <taxon>Viridiplantae</taxon>
        <taxon>Streptophyta</taxon>
        <taxon>Embryophyta</taxon>
        <taxon>Tracheophyta</taxon>
        <taxon>Spermatophyta</taxon>
        <taxon>Magnoliopsida</taxon>
        <taxon>eudicotyledons</taxon>
        <taxon>Gunneridae</taxon>
        <taxon>Pentapetalae</taxon>
        <taxon>rosids</taxon>
        <taxon>fabids</taxon>
        <taxon>Fabales</taxon>
        <taxon>Fabaceae</taxon>
        <taxon>Papilionoideae</taxon>
        <taxon>50 kb inversion clade</taxon>
        <taxon>dalbergioids sensu lato</taxon>
        <taxon>Dalbergieae</taxon>
        <taxon>Pterocarpus clade</taxon>
        <taxon>Stylosanthes</taxon>
    </lineage>
</organism>
<comment type="caution">
    <text evidence="5">The sequence shown here is derived from an EMBL/GenBank/DDBJ whole genome shotgun (WGS) entry which is preliminary data.</text>
</comment>
<feature type="transmembrane region" description="Helical" evidence="4">
    <location>
        <begin position="272"/>
        <end position="292"/>
    </location>
</feature>
<gene>
    <name evidence="5" type="ORF">PIB30_007454</name>
</gene>
<name>A0ABU6R5S7_9FABA</name>
<keyword evidence="2" id="KW-0813">Transport</keyword>
<keyword evidence="6" id="KW-1185">Reference proteome</keyword>
<reference evidence="5 6" key="1">
    <citation type="journal article" date="2023" name="Plants (Basel)">
        <title>Bridging the Gap: Combining Genomics and Transcriptomics Approaches to Understand Stylosanthes scabra, an Orphan Legume from the Brazilian Caatinga.</title>
        <authorList>
            <person name="Ferreira-Neto J.R.C."/>
            <person name="da Silva M.D."/>
            <person name="Binneck E."/>
            <person name="de Melo N.F."/>
            <person name="da Silva R.H."/>
            <person name="de Melo A.L.T.M."/>
            <person name="Pandolfi V."/>
            <person name="Bustamante F.O."/>
            <person name="Brasileiro-Vidal A.C."/>
            <person name="Benko-Iseppon A.M."/>
        </authorList>
    </citation>
    <scope>NUCLEOTIDE SEQUENCE [LARGE SCALE GENOMIC DNA]</scope>
    <source>
        <tissue evidence="5">Leaves</tissue>
    </source>
</reference>
<evidence type="ECO:0000256" key="1">
    <source>
        <dbReference type="ARBA" id="ARBA00008183"/>
    </source>
</evidence>
<dbReference type="InterPro" id="IPR002908">
    <property type="entry name" value="Frataxin/CyaY"/>
</dbReference>
<dbReference type="InterPro" id="IPR020895">
    <property type="entry name" value="Frataxin_CS"/>
</dbReference>
<protein>
    <recommendedName>
        <fullName evidence="7">Ferroxidase</fullName>
    </recommendedName>
</protein>
<keyword evidence="4" id="KW-0812">Transmembrane</keyword>
<keyword evidence="4" id="KW-1133">Transmembrane helix</keyword>
<keyword evidence="2" id="KW-0410">Iron transport</keyword>
<dbReference type="EMBL" id="JASCZI010030224">
    <property type="protein sequence ID" value="MED6118950.1"/>
    <property type="molecule type" value="Genomic_DNA"/>
</dbReference>
<keyword evidence="2" id="KW-0406">Ion transport</keyword>
<dbReference type="InterPro" id="IPR036524">
    <property type="entry name" value="Frataxin/CyaY_sf"/>
</dbReference>
<comment type="similarity">
    <text evidence="1">Belongs to the frataxin family.</text>
</comment>
<dbReference type="Proteomes" id="UP001341840">
    <property type="component" value="Unassembled WGS sequence"/>
</dbReference>
<evidence type="ECO:0000313" key="5">
    <source>
        <dbReference type="EMBL" id="MED6118950.1"/>
    </source>
</evidence>
<dbReference type="Pfam" id="PF01491">
    <property type="entry name" value="Frataxin_Cyay"/>
    <property type="match status" value="1"/>
</dbReference>
<keyword evidence="3" id="KW-0408">Iron</keyword>
<evidence type="ECO:0008006" key="7">
    <source>
        <dbReference type="Google" id="ProtNLM"/>
    </source>
</evidence>
<dbReference type="PROSITE" id="PS50810">
    <property type="entry name" value="FRATAXIN_2"/>
    <property type="match status" value="1"/>
</dbReference>
<dbReference type="PANTHER" id="PTHR16821:SF2">
    <property type="entry name" value="FRATAXIN, MITOCHONDRIAL"/>
    <property type="match status" value="1"/>
</dbReference>
<evidence type="ECO:0000256" key="4">
    <source>
        <dbReference type="SAM" id="Phobius"/>
    </source>
</evidence>
<accession>A0ABU6R5S7</accession>
<keyword evidence="4" id="KW-0472">Membrane</keyword>
<evidence type="ECO:0000256" key="3">
    <source>
        <dbReference type="ARBA" id="ARBA00023004"/>
    </source>
</evidence>